<protein>
    <submittedName>
        <fullName evidence="2">DUF1127 domain-containing protein</fullName>
    </submittedName>
</protein>
<dbReference type="EMBL" id="CP068148">
    <property type="protein sequence ID" value="QQU54033.1"/>
    <property type="molecule type" value="Genomic_DNA"/>
</dbReference>
<dbReference type="AlphaFoldDB" id="A0A379ZS85"/>
<evidence type="ECO:0000259" key="1">
    <source>
        <dbReference type="Pfam" id="PF06568"/>
    </source>
</evidence>
<dbReference type="Proteomes" id="UP000595237">
    <property type="component" value="Chromosome"/>
</dbReference>
<evidence type="ECO:0000313" key="4">
    <source>
        <dbReference type="Proteomes" id="UP000317572"/>
    </source>
</evidence>
<evidence type="ECO:0000313" key="5">
    <source>
        <dbReference type="Proteomes" id="UP000595237"/>
    </source>
</evidence>
<accession>A0A379ZS85</accession>
<name>A0A379ZS85_SERLI</name>
<keyword evidence="5" id="KW-1185">Reference proteome</keyword>
<reference evidence="2 4" key="1">
    <citation type="submission" date="2018-11" db="EMBL/GenBank/DDBJ databases">
        <title>The first complete genome of Serratia liquefaciens isolated from metalophyte plant revel distinctness adaptive mechanisms in an extreme habitat.</title>
        <authorList>
            <person name="Caneschi W.L."/>
            <person name="Sanchez A.B."/>
            <person name="Felestrino E.B."/>
            <person name="Assis R.A.B."/>
            <person name="Lemes C.G.C."/>
            <person name="Cordeiro I.F."/>
            <person name="Fonseca N.P."/>
            <person name="Villa M."/>
            <person name="Vieira I.T."/>
            <person name="Moraes L.A."/>
            <person name="Kamino L.H.Y."/>
            <person name="do Carmo F."/>
            <person name="Garcia C.M."/>
            <person name="Almeida N.F."/>
            <person name="Silva R.S."/>
            <person name="Ferro J.A."/>
            <person name="Ferro M.I.T."/>
            <person name="Varani A.M."/>
            <person name="Ferreira R.M."/>
            <person name="dos Santos V.L."/>
            <person name="Silva U.C."/>
            <person name="Setubal J.C."/>
            <person name="Moreira L.M."/>
        </authorList>
    </citation>
    <scope>NUCLEOTIDE SEQUENCE [LARGE SCALE GENOMIC DNA]</scope>
    <source>
        <strain evidence="2 4">FG3</strain>
    </source>
</reference>
<sequence length="61" mass="7272">MSISVEGEPVQHRARFPLWQLYLQRYRTRRSLLQLDDAQLADIGLSRAQAMQEGRKPFWRT</sequence>
<organism evidence="2 4">
    <name type="scientific">Serratia liquefaciens</name>
    <dbReference type="NCBI Taxonomy" id="614"/>
    <lineage>
        <taxon>Bacteria</taxon>
        <taxon>Pseudomonadati</taxon>
        <taxon>Pseudomonadota</taxon>
        <taxon>Gammaproteobacteria</taxon>
        <taxon>Enterobacterales</taxon>
        <taxon>Yersiniaceae</taxon>
        <taxon>Serratia</taxon>
    </lineage>
</organism>
<dbReference type="Pfam" id="PF06568">
    <property type="entry name" value="YjiS-like"/>
    <property type="match status" value="1"/>
</dbReference>
<accession>A0A515CYC3</accession>
<feature type="domain" description="YjiS-like" evidence="1">
    <location>
        <begin position="18"/>
        <end position="50"/>
    </location>
</feature>
<evidence type="ECO:0000313" key="3">
    <source>
        <dbReference type="EMBL" id="QQU54033.1"/>
    </source>
</evidence>
<dbReference type="EMBL" id="CP033893">
    <property type="protein sequence ID" value="QDL33165.1"/>
    <property type="molecule type" value="Genomic_DNA"/>
</dbReference>
<reference evidence="3 5" key="2">
    <citation type="submission" date="2021-01" db="EMBL/GenBank/DDBJ databases">
        <title>FDA dAtabase for Regulatory Grade micrObial Sequences (FDA-ARGOS): Supporting development and validation of Infectious Disease Dx tests.</title>
        <authorList>
            <person name="Blissenbach B."/>
            <person name="Krut O."/>
            <person name="Tallon L."/>
            <person name="Sadzewicz L."/>
            <person name="Zhao X."/>
            <person name="Boylan J."/>
            <person name="Ott S."/>
            <person name="Bowen H."/>
            <person name="Vavikolanu K."/>
            <person name="Mehta A."/>
            <person name="Aluvathingal J."/>
            <person name="Nadendla S."/>
            <person name="Yan Y."/>
            <person name="Sichtig H."/>
        </authorList>
    </citation>
    <scope>NUCLEOTIDE SEQUENCE [LARGE SCALE GENOMIC DNA]</scope>
    <source>
        <strain evidence="3 5">FDAARGOS_1081</strain>
    </source>
</reference>
<evidence type="ECO:0000313" key="2">
    <source>
        <dbReference type="EMBL" id="QDL33165.1"/>
    </source>
</evidence>
<dbReference type="Proteomes" id="UP000317572">
    <property type="component" value="Chromosome"/>
</dbReference>
<gene>
    <name evidence="2" type="ORF">EGO53_15745</name>
    <name evidence="3" type="ORF">I6I38_17090</name>
</gene>
<dbReference type="InterPro" id="IPR009506">
    <property type="entry name" value="YjiS-like"/>
</dbReference>
<dbReference type="RefSeq" id="WP_046374161.1">
    <property type="nucleotide sequence ID" value="NZ_CADDTP010000006.1"/>
</dbReference>
<proteinExistence type="predicted"/>